<sequence length="1028" mass="112594">MLETEICEYLAASGWLYSPTDAGYDQALALFPEDVLGWIEDTQPEEFAKVVRLTDSPTQRRAAEGVLLANLAKRLDNDPFKNGGTLEILRGGFNYIPTHGSAVKVRMAQFRPATSNNPDTLAMYSKMRLRVMRQVHYSAKHPNNALDLVLFVNGLPVATVELKTDFTQNVGNATKQYQYDRNPAGEILLSHGKRALVHFAVSNSEVKMTTKLAGPKTRFLPFNQGSDEGAGNPLNAAGSASSYFWEQILERDTWLKIVGSFLHTQVDTEVDHDSGKKTRVEKILFPRYHQWRAVTRLVDDARAKGPGQRYLIQHSAGSGKTNSISWLAHQLSQLHDVDNEKVFDTVVVVTDRTVLDKQLQDAIAQFERHAGVVKSITRAEGDSKSAELAAALTGGKQIVIVTIQTFEALINLIDTAPELKGKRFAVIADEAHSSQTGSTAGALTKVLSPDELAAVAEGGEIDSEAYLQWAMSVTAYAPNISYFAFTATPKAKTLELFGTVPEGGTTPAAFDLYSMQQAIEEEFILDVLTNYTPYKVAWQLQHPGGDYDLPGEVDESTAMKQLVQFVRLHPTNISQKAKIVVDHFRANVAHLLEGKAKAMVVTGSRKEAVRWKKYLDKYVADSKIDGVKALVAFSGTVEDPDDVGEGLTEKTQNPGVWTSDLAEAFKPSTFNVMIVAEKFQTGFDQPRLVAMYVDKKLGGVQAVQTLSRLNRTYPGKDKTFVLDFVNDPQDVLDAFTPYYRAATLTGVTDPNIVYEVKSKLDSAGIYDWAEVEQAFDAALAGGTSANSSLTAATAPAVKRFQTRWQDAFVADDKAAQDELKLFKSDAGAFVKFYDFISQARDLGDTDLPRLHFFLRRVLPQMSTSTFDEQVDISEVKLAGYTITKGDAVKLTLAPGPGLDPITAIGSGAVHEKHRSALEEIIAKLNERFGDTYGPGIVSGTVSNIVVRLAHDEKLAHQAEVNTAHQFAESPTLPNAFAQAIMGVRDETPQFVDDIFNNKDLYDLLSKALPAMLYEHLRGGGSDGAAGAD</sequence>
<dbReference type="GO" id="GO:0005524">
    <property type="term" value="F:ATP binding"/>
    <property type="evidence" value="ECO:0007669"/>
    <property type="project" value="UniProtKB-KW"/>
</dbReference>
<dbReference type="Pfam" id="PF04313">
    <property type="entry name" value="HSDR_N"/>
    <property type="match status" value="1"/>
</dbReference>
<keyword evidence="2" id="KW-0547">Nucleotide-binding</keyword>
<dbReference type="GO" id="GO:0004386">
    <property type="term" value="F:helicase activity"/>
    <property type="evidence" value="ECO:0007669"/>
    <property type="project" value="UniProtKB-KW"/>
</dbReference>
<reference evidence="2" key="1">
    <citation type="submission" date="2023-06" db="EMBL/GenBank/DDBJ databases">
        <title>Sysu t00039.</title>
        <authorList>
            <person name="Gao L."/>
            <person name="Fang B.-Z."/>
            <person name="Li W.-J."/>
        </authorList>
    </citation>
    <scope>NUCLEOTIDE SEQUENCE</scope>
    <source>
        <strain evidence="2">SYSU T00039</strain>
    </source>
</reference>
<proteinExistence type="predicted"/>
<dbReference type="EMBL" id="JAUHPX010000006">
    <property type="protein sequence ID" value="MDN4488612.1"/>
    <property type="molecule type" value="Genomic_DNA"/>
</dbReference>
<dbReference type="InterPro" id="IPR014001">
    <property type="entry name" value="Helicase_ATP-bd"/>
</dbReference>
<keyword evidence="2" id="KW-0347">Helicase</keyword>
<dbReference type="GO" id="GO:0009307">
    <property type="term" value="P:DNA restriction-modification system"/>
    <property type="evidence" value="ECO:0007669"/>
    <property type="project" value="UniProtKB-KW"/>
</dbReference>
<keyword evidence="3" id="KW-1185">Reference proteome</keyword>
<dbReference type="InterPro" id="IPR007409">
    <property type="entry name" value="Restrct_endonuc_type1_HsdR_N"/>
</dbReference>
<dbReference type="PANTHER" id="PTHR42927">
    <property type="entry name" value="HELICASE SUPERFAMILY 1 AND 2 DOMAIN-CONTAINING PROTEIN"/>
    <property type="match status" value="1"/>
</dbReference>
<evidence type="ECO:0000313" key="3">
    <source>
        <dbReference type="Proteomes" id="UP001172737"/>
    </source>
</evidence>
<comment type="caution">
    <text evidence="2">The sequence shown here is derived from an EMBL/GenBank/DDBJ whole genome shotgun (WGS) entry which is preliminary data.</text>
</comment>
<keyword evidence="2" id="KW-0067">ATP-binding</keyword>
<dbReference type="RefSeq" id="WP_301120701.1">
    <property type="nucleotide sequence ID" value="NZ_JAUHPX010000006.1"/>
</dbReference>
<feature type="domain" description="Helicase ATP-binding" evidence="1">
    <location>
        <begin position="301"/>
        <end position="507"/>
    </location>
</feature>
<dbReference type="InterPro" id="IPR040980">
    <property type="entry name" value="SWI2_SNF2"/>
</dbReference>
<dbReference type="InterPro" id="IPR027417">
    <property type="entry name" value="P-loop_NTPase"/>
</dbReference>
<evidence type="ECO:0000313" key="2">
    <source>
        <dbReference type="EMBL" id="MDN4488612.1"/>
    </source>
</evidence>
<dbReference type="SUPFAM" id="SSF52540">
    <property type="entry name" value="P-loop containing nucleoside triphosphate hydrolases"/>
    <property type="match status" value="1"/>
</dbReference>
<dbReference type="Pfam" id="PF22679">
    <property type="entry name" value="T1R_D3-like"/>
    <property type="match status" value="1"/>
</dbReference>
<dbReference type="Proteomes" id="UP001172737">
    <property type="component" value="Unassembled WGS sequence"/>
</dbReference>
<dbReference type="GO" id="GO:0003677">
    <property type="term" value="F:DNA binding"/>
    <property type="evidence" value="ECO:0007669"/>
    <property type="project" value="UniProtKB-KW"/>
</dbReference>
<dbReference type="AlphaFoldDB" id="A0AAW7M631"/>
<organism evidence="2 3">
    <name type="scientific">Demequina lignilytica</name>
    <dbReference type="NCBI Taxonomy" id="3051663"/>
    <lineage>
        <taxon>Bacteria</taxon>
        <taxon>Bacillati</taxon>
        <taxon>Actinomycetota</taxon>
        <taxon>Actinomycetes</taxon>
        <taxon>Micrococcales</taxon>
        <taxon>Demequinaceae</taxon>
        <taxon>Demequina</taxon>
    </lineage>
</organism>
<dbReference type="InterPro" id="IPR055180">
    <property type="entry name" value="HsdR_RecA-like_helicase_dom_2"/>
</dbReference>
<evidence type="ECO:0000259" key="1">
    <source>
        <dbReference type="PROSITE" id="PS51192"/>
    </source>
</evidence>
<dbReference type="GO" id="GO:0009035">
    <property type="term" value="F:type I site-specific deoxyribonuclease activity"/>
    <property type="evidence" value="ECO:0007669"/>
    <property type="project" value="UniProtKB-EC"/>
</dbReference>
<keyword evidence="2" id="KW-0378">Hydrolase</keyword>
<dbReference type="Gene3D" id="3.90.1570.50">
    <property type="match status" value="1"/>
</dbReference>
<accession>A0AAW7M631</accession>
<dbReference type="PANTHER" id="PTHR42927:SF1">
    <property type="entry name" value="HELICASE SUPERFAMILY 1 AND 2 DOMAIN-CONTAINING PROTEIN"/>
    <property type="match status" value="1"/>
</dbReference>
<dbReference type="Pfam" id="PF18766">
    <property type="entry name" value="SWI2_SNF2"/>
    <property type="match status" value="1"/>
</dbReference>
<name>A0AAW7M631_9MICO</name>
<dbReference type="Gene3D" id="3.40.50.300">
    <property type="entry name" value="P-loop containing nucleotide triphosphate hydrolases"/>
    <property type="match status" value="2"/>
</dbReference>
<dbReference type="SMART" id="SM00487">
    <property type="entry name" value="DEXDc"/>
    <property type="match status" value="1"/>
</dbReference>
<dbReference type="PROSITE" id="PS51192">
    <property type="entry name" value="HELICASE_ATP_BIND_1"/>
    <property type="match status" value="1"/>
</dbReference>
<gene>
    <name evidence="2" type="ORF">QQX10_10580</name>
</gene>
<protein>
    <submittedName>
        <fullName evidence="2">DEAD/DEAH box helicase family protein</fullName>
    </submittedName>
</protein>